<sequence>MLVNEAEERHRSDATFLSGGGDMGARMRAMDWSATPLGPVEGWSEALRSATSIMLNSRFPIALYWGEELALLYNDAWSPIPGGKHPWALGQPGRAVWPEIWDTIGPLYERVMRTGVGVWQEDELLPMRRHGYVEECYFNFTFSPVRGEGGRIEGIFNAVVETTDRVLSERRLRTLSRMGERADASLSVDEACRWVATRLAENRADVPFVLVYLREGEQARLVAATGIAPDEPAAPAILPLDGASPWPLAAAEAEGCALAIPAPAHLPLPRGLWPEPVAEVVTVSIGSAGEARPAGFLVAGVNPRRRLDADYRSFFELAAGHIATALTAARAYEAERRRAEALAEIDRAKTAFFSNVSHEFRTPLTLMLGPLEELLGGVHGTLPPTQREPLDVAHRNSLRLLKLVNSLLDFSRIEAGRIQARYAPVDLAALTADLASNFRSLTERAGLTLAIACPPLPTPVHVDRDMWEKIVLNLLSNAFKFTHEGGITVSLAAEDGHAVLRVRDTGIGIGEAELPRIFERFHRVADARARTHEGTGIGLALVQELVRLHGGTVEVASRLGEGTEFTVRLPFGSGHLPAEQVGPALPVGTGTRVEAYVEEARRWLPEAGTPPVPSLPQAPVDGARPRLLLADDNADMREYVQRLLATRYEVEAVADGQAALEAARRRPPELVLSDVMMPRLDGMGLLAALRADPALGSIPVVLLSARAGEEAQVEGLEAGADDYLVKPFSARELLARVHTHLAMARWRRQNEARLKLMVDELNHRVKNTLATVQSIATQVLHGTPVHLDAREAIETRLMALSRSHNLLTRERWEAAALADVARQALEPFLRRDGAVRFAIEGEPVRLPPKQALALGMAFHELATNAAKYGALSNDSGQVRLAWAVGGGRLQLHWQERGGPAVRPPARRGFGSRLIERGLAHELDGRVRLEYACDGVVCEIDMPLPGIEPPPARDPHIR</sequence>
<organism evidence="11 12">
    <name type="scientific">Fulvimonas yonginensis</name>
    <dbReference type="NCBI Taxonomy" id="1495200"/>
    <lineage>
        <taxon>Bacteria</taxon>
        <taxon>Pseudomonadati</taxon>
        <taxon>Pseudomonadota</taxon>
        <taxon>Gammaproteobacteria</taxon>
        <taxon>Lysobacterales</taxon>
        <taxon>Rhodanobacteraceae</taxon>
        <taxon>Fulvimonas</taxon>
    </lineage>
</organism>
<dbReference type="InterPro" id="IPR003661">
    <property type="entry name" value="HisK_dim/P_dom"/>
</dbReference>
<dbReference type="CDD" id="cd17574">
    <property type="entry name" value="REC_OmpR"/>
    <property type="match status" value="1"/>
</dbReference>
<keyword evidence="4" id="KW-0808">Transferase</keyword>
<dbReference type="PRINTS" id="PR00344">
    <property type="entry name" value="BCTRLSENSOR"/>
</dbReference>
<evidence type="ECO:0000256" key="1">
    <source>
        <dbReference type="ARBA" id="ARBA00000085"/>
    </source>
</evidence>
<reference evidence="11 12" key="1">
    <citation type="journal article" date="2014" name="Int. J. Syst. Evol. Microbiol.">
        <title>Fulvimonas yonginensis sp. nov., isolated from greenhouse soil, and emended description of the genus Fulvimonas.</title>
        <authorList>
            <person name="Ahn J.H."/>
            <person name="Kim S.J."/>
            <person name="Weon H.Y."/>
            <person name="Hong S.B."/>
            <person name="Seok S.J."/>
            <person name="Kwon S.W."/>
        </authorList>
    </citation>
    <scope>NUCLEOTIDE SEQUENCE [LARGE SCALE GENOMIC DNA]</scope>
    <source>
        <strain evidence="11 12">KACC 16952</strain>
    </source>
</reference>
<dbReference type="Pfam" id="PF00072">
    <property type="entry name" value="Response_reg"/>
    <property type="match status" value="1"/>
</dbReference>
<keyword evidence="3 8" id="KW-0597">Phosphoprotein</keyword>
<dbReference type="Pfam" id="PF02518">
    <property type="entry name" value="HATPase_c"/>
    <property type="match status" value="1"/>
</dbReference>
<dbReference type="EC" id="2.7.13.3" evidence="2"/>
<dbReference type="EMBL" id="JBBBNY010000001">
    <property type="protein sequence ID" value="MEI7035189.1"/>
    <property type="molecule type" value="Genomic_DNA"/>
</dbReference>
<dbReference type="Gene3D" id="1.10.287.130">
    <property type="match status" value="1"/>
</dbReference>
<dbReference type="CDD" id="cd00082">
    <property type="entry name" value="HisKA"/>
    <property type="match status" value="1"/>
</dbReference>
<dbReference type="InterPro" id="IPR005467">
    <property type="entry name" value="His_kinase_dom"/>
</dbReference>
<feature type="domain" description="Response regulatory" evidence="10">
    <location>
        <begin position="626"/>
        <end position="741"/>
    </location>
</feature>
<comment type="caution">
    <text evidence="11">The sequence shown here is derived from an EMBL/GenBank/DDBJ whole genome shotgun (WGS) entry which is preliminary data.</text>
</comment>
<dbReference type="PROSITE" id="PS50109">
    <property type="entry name" value="HIS_KIN"/>
    <property type="match status" value="1"/>
</dbReference>
<gene>
    <name evidence="11" type="ORF">WAT24_00295</name>
</gene>
<dbReference type="PROSITE" id="PS50110">
    <property type="entry name" value="RESPONSE_REGULATORY"/>
    <property type="match status" value="1"/>
</dbReference>
<dbReference type="SMART" id="SM00911">
    <property type="entry name" value="HWE_HK"/>
    <property type="match status" value="1"/>
</dbReference>
<dbReference type="SUPFAM" id="SSF55874">
    <property type="entry name" value="ATPase domain of HSP90 chaperone/DNA topoisomerase II/histidine kinase"/>
    <property type="match status" value="2"/>
</dbReference>
<name>A0ABU8J6N5_9GAMM</name>
<comment type="catalytic activity">
    <reaction evidence="1">
        <text>ATP + protein L-histidine = ADP + protein N-phospho-L-histidine.</text>
        <dbReference type="EC" id="2.7.13.3"/>
    </reaction>
</comment>
<evidence type="ECO:0000313" key="11">
    <source>
        <dbReference type="EMBL" id="MEI7035189.1"/>
    </source>
</evidence>
<dbReference type="InterPro" id="IPR035965">
    <property type="entry name" value="PAS-like_dom_sf"/>
</dbReference>
<dbReference type="SUPFAM" id="SSF52172">
    <property type="entry name" value="CheY-like"/>
    <property type="match status" value="1"/>
</dbReference>
<dbReference type="SMART" id="SM00448">
    <property type="entry name" value="REC"/>
    <property type="match status" value="1"/>
</dbReference>
<dbReference type="Gene3D" id="3.30.565.10">
    <property type="entry name" value="Histidine kinase-like ATPase, C-terminal domain"/>
    <property type="match status" value="2"/>
</dbReference>
<evidence type="ECO:0000259" key="9">
    <source>
        <dbReference type="PROSITE" id="PS50109"/>
    </source>
</evidence>
<feature type="domain" description="Histidine kinase" evidence="9">
    <location>
        <begin position="355"/>
        <end position="573"/>
    </location>
</feature>
<dbReference type="InterPro" id="IPR003594">
    <property type="entry name" value="HATPase_dom"/>
</dbReference>
<dbReference type="InterPro" id="IPR001789">
    <property type="entry name" value="Sig_transdc_resp-reg_receiver"/>
</dbReference>
<dbReference type="SMART" id="SM00388">
    <property type="entry name" value="HisKA"/>
    <property type="match status" value="1"/>
</dbReference>
<evidence type="ECO:0000256" key="4">
    <source>
        <dbReference type="ARBA" id="ARBA00022679"/>
    </source>
</evidence>
<protein>
    <recommendedName>
        <fullName evidence="2">histidine kinase</fullName>
        <ecNumber evidence="2">2.7.13.3</ecNumber>
    </recommendedName>
</protein>
<dbReference type="Gene3D" id="3.30.450.20">
    <property type="entry name" value="PAS domain"/>
    <property type="match status" value="1"/>
</dbReference>
<dbReference type="Gene3D" id="3.40.50.2300">
    <property type="match status" value="1"/>
</dbReference>
<evidence type="ECO:0000313" key="12">
    <source>
        <dbReference type="Proteomes" id="UP001381174"/>
    </source>
</evidence>
<dbReference type="SUPFAM" id="SSF47384">
    <property type="entry name" value="Homodimeric domain of signal transducing histidine kinase"/>
    <property type="match status" value="1"/>
</dbReference>
<dbReference type="InterPro" id="IPR011006">
    <property type="entry name" value="CheY-like_superfamily"/>
</dbReference>
<dbReference type="InterPro" id="IPR011102">
    <property type="entry name" value="Sig_transdc_His_kinase_HWE"/>
</dbReference>
<dbReference type="Proteomes" id="UP001381174">
    <property type="component" value="Unassembled WGS sequence"/>
</dbReference>
<keyword evidence="6" id="KW-0418">Kinase</keyword>
<evidence type="ECO:0000256" key="5">
    <source>
        <dbReference type="ARBA" id="ARBA00022741"/>
    </source>
</evidence>
<dbReference type="RefSeq" id="WP_336805811.1">
    <property type="nucleotide sequence ID" value="NZ_JBBBNY010000001.1"/>
</dbReference>
<dbReference type="Pfam" id="PF00512">
    <property type="entry name" value="HisKA"/>
    <property type="match status" value="1"/>
</dbReference>
<keyword evidence="12" id="KW-1185">Reference proteome</keyword>
<dbReference type="InterPro" id="IPR036890">
    <property type="entry name" value="HATPase_C_sf"/>
</dbReference>
<dbReference type="SUPFAM" id="SSF55781">
    <property type="entry name" value="GAF domain-like"/>
    <property type="match status" value="1"/>
</dbReference>
<dbReference type="PANTHER" id="PTHR43547">
    <property type="entry name" value="TWO-COMPONENT HISTIDINE KINASE"/>
    <property type="match status" value="1"/>
</dbReference>
<dbReference type="Gene3D" id="3.30.450.40">
    <property type="match status" value="1"/>
</dbReference>
<proteinExistence type="predicted"/>
<dbReference type="PANTHER" id="PTHR43547:SF2">
    <property type="entry name" value="HYBRID SIGNAL TRANSDUCTION HISTIDINE KINASE C"/>
    <property type="match status" value="1"/>
</dbReference>
<evidence type="ECO:0000256" key="7">
    <source>
        <dbReference type="ARBA" id="ARBA00022840"/>
    </source>
</evidence>
<evidence type="ECO:0000259" key="10">
    <source>
        <dbReference type="PROSITE" id="PS50110"/>
    </source>
</evidence>
<dbReference type="InterPro" id="IPR004358">
    <property type="entry name" value="Sig_transdc_His_kin-like_C"/>
</dbReference>
<evidence type="ECO:0000256" key="8">
    <source>
        <dbReference type="PROSITE-ProRule" id="PRU00169"/>
    </source>
</evidence>
<evidence type="ECO:0000256" key="2">
    <source>
        <dbReference type="ARBA" id="ARBA00012438"/>
    </source>
</evidence>
<dbReference type="InterPro" id="IPR036097">
    <property type="entry name" value="HisK_dim/P_sf"/>
</dbReference>
<accession>A0ABU8J6N5</accession>
<dbReference type="InterPro" id="IPR029016">
    <property type="entry name" value="GAF-like_dom_sf"/>
</dbReference>
<dbReference type="CDD" id="cd16922">
    <property type="entry name" value="HATPase_EvgS-ArcB-TorS-like"/>
    <property type="match status" value="1"/>
</dbReference>
<dbReference type="SUPFAM" id="SSF55785">
    <property type="entry name" value="PYP-like sensor domain (PAS domain)"/>
    <property type="match status" value="1"/>
</dbReference>
<keyword evidence="7 11" id="KW-0067">ATP-binding</keyword>
<evidence type="ECO:0000256" key="3">
    <source>
        <dbReference type="ARBA" id="ARBA00022553"/>
    </source>
</evidence>
<evidence type="ECO:0000256" key="6">
    <source>
        <dbReference type="ARBA" id="ARBA00022777"/>
    </source>
</evidence>
<feature type="modified residue" description="4-aspartylphosphate" evidence="8">
    <location>
        <position position="674"/>
    </location>
</feature>
<dbReference type="Pfam" id="PF07536">
    <property type="entry name" value="HWE_HK"/>
    <property type="match status" value="1"/>
</dbReference>
<dbReference type="GO" id="GO:0005524">
    <property type="term" value="F:ATP binding"/>
    <property type="evidence" value="ECO:0007669"/>
    <property type="project" value="UniProtKB-KW"/>
</dbReference>
<keyword evidence="5" id="KW-0547">Nucleotide-binding</keyword>
<dbReference type="SMART" id="SM00387">
    <property type="entry name" value="HATPase_c"/>
    <property type="match status" value="1"/>
</dbReference>